<accession>A0A9P9DHT8</accession>
<reference evidence="2" key="1">
    <citation type="journal article" date="2021" name="Nat. Commun.">
        <title>Genetic determinants of endophytism in the Arabidopsis root mycobiome.</title>
        <authorList>
            <person name="Mesny F."/>
            <person name="Miyauchi S."/>
            <person name="Thiergart T."/>
            <person name="Pickel B."/>
            <person name="Atanasova L."/>
            <person name="Karlsson M."/>
            <person name="Huettel B."/>
            <person name="Barry K.W."/>
            <person name="Haridas S."/>
            <person name="Chen C."/>
            <person name="Bauer D."/>
            <person name="Andreopoulos W."/>
            <person name="Pangilinan J."/>
            <person name="LaButti K."/>
            <person name="Riley R."/>
            <person name="Lipzen A."/>
            <person name="Clum A."/>
            <person name="Drula E."/>
            <person name="Henrissat B."/>
            <person name="Kohler A."/>
            <person name="Grigoriev I.V."/>
            <person name="Martin F.M."/>
            <person name="Hacquard S."/>
        </authorList>
    </citation>
    <scope>NUCLEOTIDE SEQUENCE</scope>
    <source>
        <strain evidence="2">MPI-CAGE-CH-0243</strain>
    </source>
</reference>
<organism evidence="2 3">
    <name type="scientific">Dendryphion nanum</name>
    <dbReference type="NCBI Taxonomy" id="256645"/>
    <lineage>
        <taxon>Eukaryota</taxon>
        <taxon>Fungi</taxon>
        <taxon>Dikarya</taxon>
        <taxon>Ascomycota</taxon>
        <taxon>Pezizomycotina</taxon>
        <taxon>Dothideomycetes</taxon>
        <taxon>Pleosporomycetidae</taxon>
        <taxon>Pleosporales</taxon>
        <taxon>Torulaceae</taxon>
        <taxon>Dendryphion</taxon>
    </lineage>
</organism>
<dbReference type="AlphaFoldDB" id="A0A9P9DHT8"/>
<keyword evidence="1" id="KW-0472">Membrane</keyword>
<sequence>MHYHHHYGAVSYQLILSCSFLLFLSLFSLPRVYRSPQGASMSRRDWTQGDKTAYTNQYGHAADRADCVRFGAWNMRVPLFLSNTHPQRRRLVSLVYSF</sequence>
<dbReference type="Proteomes" id="UP000700596">
    <property type="component" value="Unassembled WGS sequence"/>
</dbReference>
<keyword evidence="1" id="KW-0812">Transmembrane</keyword>
<evidence type="ECO:0000313" key="3">
    <source>
        <dbReference type="Proteomes" id="UP000700596"/>
    </source>
</evidence>
<feature type="transmembrane region" description="Helical" evidence="1">
    <location>
        <begin position="12"/>
        <end position="33"/>
    </location>
</feature>
<keyword evidence="3" id="KW-1185">Reference proteome</keyword>
<evidence type="ECO:0000313" key="2">
    <source>
        <dbReference type="EMBL" id="KAH7118916.1"/>
    </source>
</evidence>
<name>A0A9P9DHT8_9PLEO</name>
<protein>
    <submittedName>
        <fullName evidence="2">Uncharacterized protein</fullName>
    </submittedName>
</protein>
<proteinExistence type="predicted"/>
<dbReference type="EMBL" id="JAGMWT010000012">
    <property type="protein sequence ID" value="KAH7118916.1"/>
    <property type="molecule type" value="Genomic_DNA"/>
</dbReference>
<evidence type="ECO:0000256" key="1">
    <source>
        <dbReference type="SAM" id="Phobius"/>
    </source>
</evidence>
<comment type="caution">
    <text evidence="2">The sequence shown here is derived from an EMBL/GenBank/DDBJ whole genome shotgun (WGS) entry which is preliminary data.</text>
</comment>
<gene>
    <name evidence="2" type="ORF">B0J11DRAFT_535582</name>
</gene>
<keyword evidence="1" id="KW-1133">Transmembrane helix</keyword>